<feature type="compositionally biased region" description="Polar residues" evidence="9">
    <location>
        <begin position="96"/>
        <end position="120"/>
    </location>
</feature>
<dbReference type="AlphaFoldDB" id="A0A3N4LF49"/>
<feature type="compositionally biased region" description="Polar residues" evidence="9">
    <location>
        <begin position="205"/>
        <end position="218"/>
    </location>
</feature>
<evidence type="ECO:0000313" key="11">
    <source>
        <dbReference type="Proteomes" id="UP000267821"/>
    </source>
</evidence>
<dbReference type="InterPro" id="IPR040203">
    <property type="entry name" value="Sld2"/>
</dbReference>
<evidence type="ECO:0000256" key="6">
    <source>
        <dbReference type="ARBA" id="ARBA00023306"/>
    </source>
</evidence>
<comment type="function">
    <text evidence="7 8">Has a role in the initiation of DNA replication. Required at S-phase checkpoint.</text>
</comment>
<organism evidence="10 11">
    <name type="scientific">Terfezia boudieri ATCC MYA-4762</name>
    <dbReference type="NCBI Taxonomy" id="1051890"/>
    <lineage>
        <taxon>Eukaryota</taxon>
        <taxon>Fungi</taxon>
        <taxon>Dikarya</taxon>
        <taxon>Ascomycota</taxon>
        <taxon>Pezizomycotina</taxon>
        <taxon>Pezizomycetes</taxon>
        <taxon>Pezizales</taxon>
        <taxon>Pezizaceae</taxon>
        <taxon>Terfezia</taxon>
    </lineage>
</organism>
<evidence type="ECO:0000256" key="5">
    <source>
        <dbReference type="ARBA" id="ARBA00023242"/>
    </source>
</evidence>
<dbReference type="CDD" id="cd22289">
    <property type="entry name" value="RecQL4_SLD2_NTD"/>
    <property type="match status" value="1"/>
</dbReference>
<keyword evidence="5 8" id="KW-0539">Nucleus</keyword>
<evidence type="ECO:0000313" key="10">
    <source>
        <dbReference type="EMBL" id="RPB21510.1"/>
    </source>
</evidence>
<sequence>MAFSEYAQNLRLELKQWETTFAAENGRKPSREDIKKAPEIAAKYKEYSKLRDPPPAPALAPSQSPRTKAPPQLLKTPRKPKSRHGLTRGTLDLDLANSNDDPFLSPSIQRSNRSNAQGSSRGRRLNAPLETPSKPAILKVPGTPLFELDSPLKIRKIRFGKDGETVGPTPQKTGKVLGLFETMMIESTPKSIRGSMRKELKKETSLVSESPSQSSNGLFETPRKRKLNSDDDEDSTSIRAASSTAGSVSRSGAATIVPDSETPRKRRPEPDMFATPSFLRRSTSRLMDESLLSSPPVPLPQPMKPKLVKGLSSWMADLRRMQDEILEDEMENLRELEREASGGVKKPLFPATDASAASRVASGDVFGAQGGEDDNETENPAAEEGVGASEDAAGEGEIKSGDAPTRIWKKRGLKRQTRRVKMRPVRNKPLQAVYAPGGQSENEEVSGDENASRQKSNSPPDAEHADEGCGEDEISNYSGSEAESKTESAVPEAKPSSRVAKKKTANATSTTASTNTMAGKGKRAATASANYCKLKIRTQGGMKGRGGGFRGRGGGRFNRRR</sequence>
<dbReference type="GO" id="GO:0006270">
    <property type="term" value="P:DNA replication initiation"/>
    <property type="evidence" value="ECO:0007669"/>
    <property type="project" value="UniProtKB-UniRule"/>
</dbReference>
<feature type="region of interest" description="Disordered" evidence="9">
    <location>
        <begin position="44"/>
        <end position="138"/>
    </location>
</feature>
<dbReference type="InParanoid" id="A0A3N4LF49"/>
<dbReference type="PANTHER" id="PTHR28124">
    <property type="entry name" value="DNA REPLICATION REGULATOR SLD2"/>
    <property type="match status" value="1"/>
</dbReference>
<feature type="region of interest" description="Disordered" evidence="9">
    <location>
        <begin position="188"/>
        <end position="304"/>
    </location>
</feature>
<dbReference type="GO" id="GO:0003697">
    <property type="term" value="F:single-stranded DNA binding"/>
    <property type="evidence" value="ECO:0007669"/>
    <property type="project" value="TreeGrafter"/>
</dbReference>
<comment type="similarity">
    <text evidence="2 8">Belongs to the SLD2 family.</text>
</comment>
<name>A0A3N4LF49_9PEZI</name>
<dbReference type="InterPro" id="IPR021110">
    <property type="entry name" value="DNA_rep_checkpnt_protein"/>
</dbReference>
<evidence type="ECO:0000256" key="8">
    <source>
        <dbReference type="RuleBase" id="RU367067"/>
    </source>
</evidence>
<feature type="compositionally biased region" description="Basic residues" evidence="9">
    <location>
        <begin position="76"/>
        <end position="86"/>
    </location>
</feature>
<dbReference type="FunFam" id="1.10.10.1460:FF:000001">
    <property type="entry name" value="DNA replication regulator Sld2"/>
    <property type="match status" value="1"/>
</dbReference>
<feature type="compositionally biased region" description="Low complexity" evidence="9">
    <location>
        <begin position="505"/>
        <end position="516"/>
    </location>
</feature>
<proteinExistence type="inferred from homology"/>
<dbReference type="GO" id="GO:0003688">
    <property type="term" value="F:DNA replication origin binding"/>
    <property type="evidence" value="ECO:0007669"/>
    <property type="project" value="TreeGrafter"/>
</dbReference>
<protein>
    <recommendedName>
        <fullName evidence="3 8">DNA replication regulator SLD2</fullName>
    </recommendedName>
</protein>
<dbReference type="OrthoDB" id="8775810at2759"/>
<dbReference type="GO" id="GO:0031261">
    <property type="term" value="C:DNA replication preinitiation complex"/>
    <property type="evidence" value="ECO:0007669"/>
    <property type="project" value="TreeGrafter"/>
</dbReference>
<dbReference type="Pfam" id="PF11719">
    <property type="entry name" value="Drc1-Sld2"/>
    <property type="match status" value="1"/>
</dbReference>
<dbReference type="EMBL" id="ML121559">
    <property type="protein sequence ID" value="RPB21510.1"/>
    <property type="molecule type" value="Genomic_DNA"/>
</dbReference>
<dbReference type="PANTHER" id="PTHR28124:SF1">
    <property type="entry name" value="DNA REPLICATION REGULATOR SLD2"/>
    <property type="match status" value="1"/>
</dbReference>
<evidence type="ECO:0000256" key="7">
    <source>
        <dbReference type="ARBA" id="ARBA00025253"/>
    </source>
</evidence>
<dbReference type="GO" id="GO:0000727">
    <property type="term" value="P:double-strand break repair via break-induced replication"/>
    <property type="evidence" value="ECO:0007669"/>
    <property type="project" value="TreeGrafter"/>
</dbReference>
<reference evidence="10 11" key="1">
    <citation type="journal article" date="2018" name="Nat. Ecol. Evol.">
        <title>Pezizomycetes genomes reveal the molecular basis of ectomycorrhizal truffle lifestyle.</title>
        <authorList>
            <person name="Murat C."/>
            <person name="Payen T."/>
            <person name="Noel B."/>
            <person name="Kuo A."/>
            <person name="Morin E."/>
            <person name="Chen J."/>
            <person name="Kohler A."/>
            <person name="Krizsan K."/>
            <person name="Balestrini R."/>
            <person name="Da Silva C."/>
            <person name="Montanini B."/>
            <person name="Hainaut M."/>
            <person name="Levati E."/>
            <person name="Barry K.W."/>
            <person name="Belfiori B."/>
            <person name="Cichocki N."/>
            <person name="Clum A."/>
            <person name="Dockter R.B."/>
            <person name="Fauchery L."/>
            <person name="Guy J."/>
            <person name="Iotti M."/>
            <person name="Le Tacon F."/>
            <person name="Lindquist E.A."/>
            <person name="Lipzen A."/>
            <person name="Malagnac F."/>
            <person name="Mello A."/>
            <person name="Molinier V."/>
            <person name="Miyauchi S."/>
            <person name="Poulain J."/>
            <person name="Riccioni C."/>
            <person name="Rubini A."/>
            <person name="Sitrit Y."/>
            <person name="Splivallo R."/>
            <person name="Traeger S."/>
            <person name="Wang M."/>
            <person name="Zifcakova L."/>
            <person name="Wipf D."/>
            <person name="Zambonelli A."/>
            <person name="Paolocci F."/>
            <person name="Nowrousian M."/>
            <person name="Ottonello S."/>
            <person name="Baldrian P."/>
            <person name="Spatafora J.W."/>
            <person name="Henrissat B."/>
            <person name="Nagy L.G."/>
            <person name="Aury J.M."/>
            <person name="Wincker P."/>
            <person name="Grigoriev I.V."/>
            <person name="Bonfante P."/>
            <person name="Martin F.M."/>
        </authorList>
    </citation>
    <scope>NUCLEOTIDE SEQUENCE [LARGE SCALE GENOMIC DNA]</scope>
    <source>
        <strain evidence="10 11">ATCC MYA-4762</strain>
    </source>
</reference>
<accession>A0A3N4LF49</accession>
<dbReference type="Gene3D" id="1.10.10.1460">
    <property type="match status" value="1"/>
</dbReference>
<evidence type="ECO:0000256" key="9">
    <source>
        <dbReference type="SAM" id="MobiDB-lite"/>
    </source>
</evidence>
<dbReference type="GO" id="GO:1902977">
    <property type="term" value="P:mitotic DNA replication preinitiation complex assembly"/>
    <property type="evidence" value="ECO:0007669"/>
    <property type="project" value="TreeGrafter"/>
</dbReference>
<feature type="region of interest" description="Disordered" evidence="9">
    <location>
        <begin position="337"/>
        <end position="561"/>
    </location>
</feature>
<feature type="compositionally biased region" description="Basic residues" evidence="9">
    <location>
        <begin position="407"/>
        <end position="426"/>
    </location>
</feature>
<dbReference type="Proteomes" id="UP000267821">
    <property type="component" value="Unassembled WGS sequence"/>
</dbReference>
<evidence type="ECO:0000256" key="2">
    <source>
        <dbReference type="ARBA" id="ARBA00007276"/>
    </source>
</evidence>
<feature type="compositionally biased region" description="Gly residues" evidence="9">
    <location>
        <begin position="541"/>
        <end position="561"/>
    </location>
</feature>
<evidence type="ECO:0000256" key="3">
    <source>
        <dbReference type="ARBA" id="ARBA00018363"/>
    </source>
</evidence>
<comment type="subcellular location">
    <subcellularLocation>
        <location evidence="1 8">Nucleus</location>
    </subcellularLocation>
</comment>
<keyword evidence="11" id="KW-1185">Reference proteome</keyword>
<keyword evidence="6 8" id="KW-0131">Cell cycle</keyword>
<evidence type="ECO:0000256" key="1">
    <source>
        <dbReference type="ARBA" id="ARBA00004123"/>
    </source>
</evidence>
<keyword evidence="4 8" id="KW-0235">DNA replication</keyword>
<feature type="compositionally biased region" description="Polar residues" evidence="9">
    <location>
        <begin position="237"/>
        <end position="252"/>
    </location>
</feature>
<gene>
    <name evidence="10" type="ORF">L211DRAFT_439503</name>
</gene>
<evidence type="ECO:0000256" key="4">
    <source>
        <dbReference type="ARBA" id="ARBA00022705"/>
    </source>
</evidence>